<name>B9FTD3_ORYSJ</name>
<accession>B9FTD3</accession>
<reference evidence="2" key="2">
    <citation type="submission" date="2008-12" db="EMBL/GenBank/DDBJ databases">
        <title>Improved gene annotation of the rice (Oryza sativa) genomes.</title>
        <authorList>
            <person name="Wang J."/>
            <person name="Li R."/>
            <person name="Fan W."/>
            <person name="Huang Q."/>
            <person name="Zhang J."/>
            <person name="Zhou Y."/>
            <person name="Hu Y."/>
            <person name="Zi S."/>
            <person name="Li J."/>
            <person name="Ni P."/>
            <person name="Zheng H."/>
            <person name="Zhang Y."/>
            <person name="Zhao M."/>
            <person name="Hao Q."/>
            <person name="McDermott J."/>
            <person name="Samudrala R."/>
            <person name="Kristiansen K."/>
            <person name="Wong G.K.-S."/>
        </authorList>
    </citation>
    <scope>NUCLEOTIDE SEQUENCE</scope>
</reference>
<dbReference type="InterPro" id="IPR054722">
    <property type="entry name" value="PolX-like_BBD"/>
</dbReference>
<dbReference type="AlphaFoldDB" id="B9FTD3"/>
<sequence>MKAPAGQTSKSANVTIGNTGDGSGYGNLPTVFSVNQSTNWWVDTGANVHVCADISLFSSYQVARGSTVLMGNGLHASVRGVGTVDLKFTSGKIVQLKNVQHVPSIDRNLVSGSRLTRDGFKLVFESNKVVVSKHGYFIGKVY</sequence>
<proteinExistence type="predicted"/>
<dbReference type="PANTHER" id="PTHR47592:SF27">
    <property type="entry name" value="OS08G0421700 PROTEIN"/>
    <property type="match status" value="1"/>
</dbReference>
<organism evidence="2">
    <name type="scientific">Oryza sativa subsp. japonica</name>
    <name type="common">Rice</name>
    <dbReference type="NCBI Taxonomy" id="39947"/>
    <lineage>
        <taxon>Eukaryota</taxon>
        <taxon>Viridiplantae</taxon>
        <taxon>Streptophyta</taxon>
        <taxon>Embryophyta</taxon>
        <taxon>Tracheophyta</taxon>
        <taxon>Spermatophyta</taxon>
        <taxon>Magnoliopsida</taxon>
        <taxon>Liliopsida</taxon>
        <taxon>Poales</taxon>
        <taxon>Poaceae</taxon>
        <taxon>BOP clade</taxon>
        <taxon>Oryzoideae</taxon>
        <taxon>Oryzeae</taxon>
        <taxon>Oryzinae</taxon>
        <taxon>Oryza</taxon>
        <taxon>Oryza sativa</taxon>
    </lineage>
</organism>
<protein>
    <recommendedName>
        <fullName evidence="1">Retrovirus-related Pol polyprotein from transposon TNT 1-94-like beta-barrel domain-containing protein</fullName>
    </recommendedName>
</protein>
<reference evidence="2" key="1">
    <citation type="journal article" date="2005" name="PLoS Biol.">
        <title>The genomes of Oryza sativa: a history of duplications.</title>
        <authorList>
            <person name="Yu J."/>
            <person name="Wang J."/>
            <person name="Lin W."/>
            <person name="Li S."/>
            <person name="Li H."/>
            <person name="Zhou J."/>
            <person name="Ni P."/>
            <person name="Dong W."/>
            <person name="Hu S."/>
            <person name="Zeng C."/>
            <person name="Zhang J."/>
            <person name="Zhang Y."/>
            <person name="Li R."/>
            <person name="Xu Z."/>
            <person name="Li S."/>
            <person name="Li X."/>
            <person name="Zheng H."/>
            <person name="Cong L."/>
            <person name="Lin L."/>
            <person name="Yin J."/>
            <person name="Geng J."/>
            <person name="Li G."/>
            <person name="Shi J."/>
            <person name="Liu J."/>
            <person name="Lv H."/>
            <person name="Li J."/>
            <person name="Wang J."/>
            <person name="Deng Y."/>
            <person name="Ran L."/>
            <person name="Shi X."/>
            <person name="Wang X."/>
            <person name="Wu Q."/>
            <person name="Li C."/>
            <person name="Ren X."/>
            <person name="Wang J."/>
            <person name="Wang X."/>
            <person name="Li D."/>
            <person name="Liu D."/>
            <person name="Zhang X."/>
            <person name="Ji Z."/>
            <person name="Zhao W."/>
            <person name="Sun Y."/>
            <person name="Zhang Z."/>
            <person name="Bao J."/>
            <person name="Han Y."/>
            <person name="Dong L."/>
            <person name="Ji J."/>
            <person name="Chen P."/>
            <person name="Wu S."/>
            <person name="Liu J."/>
            <person name="Xiao Y."/>
            <person name="Bu D."/>
            <person name="Tan J."/>
            <person name="Yang L."/>
            <person name="Ye C."/>
            <person name="Zhang J."/>
            <person name="Xu J."/>
            <person name="Zhou Y."/>
            <person name="Yu Y."/>
            <person name="Zhang B."/>
            <person name="Zhuang S."/>
            <person name="Wei H."/>
            <person name="Liu B."/>
            <person name="Lei M."/>
            <person name="Yu H."/>
            <person name="Li Y."/>
            <person name="Xu H."/>
            <person name="Wei S."/>
            <person name="He X."/>
            <person name="Fang L."/>
            <person name="Zhang Z."/>
            <person name="Zhang Y."/>
            <person name="Huang X."/>
            <person name="Su Z."/>
            <person name="Tong W."/>
            <person name="Li J."/>
            <person name="Tong Z."/>
            <person name="Li S."/>
            <person name="Ye J."/>
            <person name="Wang L."/>
            <person name="Fang L."/>
            <person name="Lei T."/>
            <person name="Chen C."/>
            <person name="Chen H."/>
            <person name="Xu Z."/>
            <person name="Li H."/>
            <person name="Huang H."/>
            <person name="Zhang F."/>
            <person name="Xu H."/>
            <person name="Li N."/>
            <person name="Zhao C."/>
            <person name="Li S."/>
            <person name="Dong L."/>
            <person name="Huang Y."/>
            <person name="Li L."/>
            <person name="Xi Y."/>
            <person name="Qi Q."/>
            <person name="Li W."/>
            <person name="Zhang B."/>
            <person name="Hu W."/>
            <person name="Zhang Y."/>
            <person name="Tian X."/>
            <person name="Jiao Y."/>
            <person name="Liang X."/>
            <person name="Jin J."/>
            <person name="Gao L."/>
            <person name="Zheng W."/>
            <person name="Hao B."/>
            <person name="Liu S."/>
            <person name="Wang W."/>
            <person name="Yuan L."/>
            <person name="Cao M."/>
            <person name="McDermott J."/>
            <person name="Samudrala R."/>
            <person name="Wang J."/>
            <person name="Wong G.K."/>
            <person name="Yang H."/>
        </authorList>
    </citation>
    <scope>NUCLEOTIDE SEQUENCE [LARGE SCALE GENOMIC DNA]</scope>
</reference>
<gene>
    <name evidence="2" type="ORF">OsJ_21400</name>
</gene>
<dbReference type="PANTHER" id="PTHR47592">
    <property type="entry name" value="PBF68 PROTEIN"/>
    <property type="match status" value="1"/>
</dbReference>
<dbReference type="Pfam" id="PF22936">
    <property type="entry name" value="Pol_BBD"/>
    <property type="match status" value="1"/>
</dbReference>
<feature type="domain" description="Retrovirus-related Pol polyprotein from transposon TNT 1-94-like beta-barrel" evidence="1">
    <location>
        <begin position="40"/>
        <end position="120"/>
    </location>
</feature>
<evidence type="ECO:0000259" key="1">
    <source>
        <dbReference type="Pfam" id="PF22936"/>
    </source>
</evidence>
<dbReference type="Proteomes" id="UP000007752">
    <property type="component" value="Chromosome 6"/>
</dbReference>
<evidence type="ECO:0000313" key="2">
    <source>
        <dbReference type="EMBL" id="EEE65744.1"/>
    </source>
</evidence>
<dbReference type="EMBL" id="CM000143">
    <property type="protein sequence ID" value="EEE65744.1"/>
    <property type="molecule type" value="Genomic_DNA"/>
</dbReference>